<dbReference type="GeneID" id="56078000"/>
<feature type="domain" description="DUF7123" evidence="2">
    <location>
        <begin position="148"/>
        <end position="205"/>
    </location>
</feature>
<protein>
    <submittedName>
        <fullName evidence="4">Uncharacterized protein</fullName>
    </submittedName>
</protein>
<dbReference type="EMBL" id="CP058910">
    <property type="protein sequence ID" value="QLH77426.1"/>
    <property type="molecule type" value="Genomic_DNA"/>
</dbReference>
<dbReference type="Pfam" id="PF24035">
    <property type="entry name" value="DUF7344"/>
    <property type="match status" value="1"/>
</dbReference>
<name>A0A7D5NZX0_9EURY</name>
<reference evidence="4 5" key="1">
    <citation type="submission" date="2020-07" db="EMBL/GenBank/DDBJ databases">
        <title>Halosimplex pelagicum sp. nov. and Halosimplex rubrum sp. nov., isolated from salted brown alga Laminaria, and emended description of the genus Halosimplex.</title>
        <authorList>
            <person name="Cui H."/>
        </authorList>
    </citation>
    <scope>NUCLEOTIDE SEQUENCE [LARGE SCALE GENOMIC DNA]</scope>
    <source>
        <strain evidence="4 5">R27</strain>
    </source>
</reference>
<evidence type="ECO:0000259" key="3">
    <source>
        <dbReference type="Pfam" id="PF24035"/>
    </source>
</evidence>
<evidence type="ECO:0000256" key="1">
    <source>
        <dbReference type="SAM" id="MobiDB-lite"/>
    </source>
</evidence>
<evidence type="ECO:0000313" key="5">
    <source>
        <dbReference type="Proteomes" id="UP000509667"/>
    </source>
</evidence>
<feature type="region of interest" description="Disordered" evidence="1">
    <location>
        <begin position="360"/>
        <end position="381"/>
    </location>
</feature>
<feature type="region of interest" description="Disordered" evidence="1">
    <location>
        <begin position="91"/>
        <end position="133"/>
    </location>
</feature>
<accession>A0A7D5NZX0</accession>
<dbReference type="RefSeq" id="WP_179911353.1">
    <property type="nucleotide sequence ID" value="NZ_CP058910.1"/>
</dbReference>
<dbReference type="AlphaFoldDB" id="A0A7D5NZX0"/>
<feature type="domain" description="DUF7344" evidence="3">
    <location>
        <begin position="30"/>
        <end position="93"/>
    </location>
</feature>
<dbReference type="InterPro" id="IPR055768">
    <property type="entry name" value="DUF7344"/>
</dbReference>
<gene>
    <name evidence="4" type="ORF">HZS55_09015</name>
</gene>
<dbReference type="OrthoDB" id="386881at2157"/>
<evidence type="ECO:0000313" key="4">
    <source>
        <dbReference type="EMBL" id="QLH77426.1"/>
    </source>
</evidence>
<dbReference type="Proteomes" id="UP000509667">
    <property type="component" value="Chromosome"/>
</dbReference>
<keyword evidence="5" id="KW-1185">Reference proteome</keyword>
<organism evidence="4 5">
    <name type="scientific">Halosimplex rubrum</name>
    <dbReference type="NCBI Taxonomy" id="869889"/>
    <lineage>
        <taxon>Archaea</taxon>
        <taxon>Methanobacteriati</taxon>
        <taxon>Methanobacteriota</taxon>
        <taxon>Stenosarchaea group</taxon>
        <taxon>Halobacteria</taxon>
        <taxon>Halobacteriales</taxon>
        <taxon>Haloarculaceae</taxon>
        <taxon>Halosimplex</taxon>
    </lineage>
</organism>
<sequence length="457" mass="49941">MFGLKLFADESEVETAPEPVTTDIDADDLFEALRSDRRRRVVRAVAELETVDLGDLTEVVASEEYDCAIADLTHQERKRVYVSLYQTHLPEARPAGDRRRGRRPGGPGDRGHRGRRRATRDRRRSHGGPAMTSVDRVDVRDAVRSLDERGRTHIKSRHVAAELGLDADPSTCKSIGKRLAQLADRGVVERWSGRKSSNGTTWQIRNPGAGIRADGGMVMADSRPSDITRTDVTDEIASVTIHIIADGRDRTLHAEALAEVANGLTDGGDYIATEIVVDHSDLEEDAEKDLLRGLSGATVEYTDGGSTNGSVPYAKTDGAGDYTMLVVSLQQPVVITDGGQDTDGEHVPADELQTLLDRHTDTEDEDPVPMTDGGTDVKTPSSRDYVEERLEQKPFVSAIEPCGLGLRVSIQGTEDHTFTNLMETHRWYLANINTDGGKAILMPVPEPDDEVSGGDDR</sequence>
<feature type="compositionally biased region" description="Basic residues" evidence="1">
    <location>
        <begin position="112"/>
        <end position="126"/>
    </location>
</feature>
<dbReference type="KEGG" id="hrr:HZS55_09015"/>
<evidence type="ECO:0000259" key="2">
    <source>
        <dbReference type="Pfam" id="PF23438"/>
    </source>
</evidence>
<proteinExistence type="predicted"/>
<dbReference type="Pfam" id="PF23438">
    <property type="entry name" value="DUF7123"/>
    <property type="match status" value="1"/>
</dbReference>
<dbReference type="InterPro" id="IPR055547">
    <property type="entry name" value="DUF7123"/>
</dbReference>